<keyword evidence="3" id="KW-1185">Reference proteome</keyword>
<dbReference type="AlphaFoldDB" id="A0A2T0VBN4"/>
<accession>A0A2T0VBN4</accession>
<sequence length="252" mass="26114">MPITRLPAKRLPTKRLPAQRLPNPRMPLIITTVSCCGILALGWFLGVSPQVDAAAASHTALASTELQNAKHRTTLLALIEQHARIDAIRAETLSLRGEIPAGLGLPDLVDEMTAVAAAHGVVITRYGAEEPLSPISLAEAAQASVAPTTEPTGEQPAAPTAGQPTAPAAESIAESAATAPSPRVTAGNLYAVPITLTLSGTPADARAMVGELQHGRRLFLVTSADFVATEPLEESVSEVRGYAYVLIDAATG</sequence>
<protein>
    <recommendedName>
        <fullName evidence="4">Tfp pilus assembly protein PilO</fullName>
    </recommendedName>
</protein>
<gene>
    <name evidence="2" type="ORF">B0I08_106150</name>
</gene>
<comment type="caution">
    <text evidence="2">The sequence shown here is derived from an EMBL/GenBank/DDBJ whole genome shotgun (WGS) entry which is preliminary data.</text>
</comment>
<dbReference type="RefSeq" id="WP_146134407.1">
    <property type="nucleotide sequence ID" value="NZ_PVTL01000006.1"/>
</dbReference>
<evidence type="ECO:0000313" key="2">
    <source>
        <dbReference type="EMBL" id="PRY67543.1"/>
    </source>
</evidence>
<evidence type="ECO:0000313" key="3">
    <source>
        <dbReference type="Proteomes" id="UP000237983"/>
    </source>
</evidence>
<dbReference type="OrthoDB" id="5149329at2"/>
<proteinExistence type="predicted"/>
<feature type="compositionally biased region" description="Low complexity" evidence="1">
    <location>
        <begin position="153"/>
        <end position="180"/>
    </location>
</feature>
<name>A0A2T0VBN4_9MICO</name>
<dbReference type="Proteomes" id="UP000237983">
    <property type="component" value="Unassembled WGS sequence"/>
</dbReference>
<reference evidence="2 3" key="1">
    <citation type="submission" date="2018-03" db="EMBL/GenBank/DDBJ databases">
        <title>Genomic Encyclopedia of Type Strains, Phase III (KMG-III): the genomes of soil and plant-associated and newly described type strains.</title>
        <authorList>
            <person name="Whitman W."/>
        </authorList>
    </citation>
    <scope>NUCLEOTIDE SEQUENCE [LARGE SCALE GENOMIC DNA]</scope>
    <source>
        <strain evidence="2 3">CGMCC 1.12484</strain>
    </source>
</reference>
<organism evidence="2 3">
    <name type="scientific">Glaciihabitans tibetensis</name>
    <dbReference type="NCBI Taxonomy" id="1266600"/>
    <lineage>
        <taxon>Bacteria</taxon>
        <taxon>Bacillati</taxon>
        <taxon>Actinomycetota</taxon>
        <taxon>Actinomycetes</taxon>
        <taxon>Micrococcales</taxon>
        <taxon>Microbacteriaceae</taxon>
        <taxon>Glaciihabitans</taxon>
    </lineage>
</organism>
<evidence type="ECO:0000256" key="1">
    <source>
        <dbReference type="SAM" id="MobiDB-lite"/>
    </source>
</evidence>
<feature type="region of interest" description="Disordered" evidence="1">
    <location>
        <begin position="141"/>
        <end position="180"/>
    </location>
</feature>
<evidence type="ECO:0008006" key="4">
    <source>
        <dbReference type="Google" id="ProtNLM"/>
    </source>
</evidence>
<dbReference type="EMBL" id="PVTL01000006">
    <property type="protein sequence ID" value="PRY67543.1"/>
    <property type="molecule type" value="Genomic_DNA"/>
</dbReference>